<feature type="compositionally biased region" description="Basic and acidic residues" evidence="1">
    <location>
        <begin position="456"/>
        <end position="469"/>
    </location>
</feature>
<reference evidence="2 3" key="1">
    <citation type="journal article" date="2020" name="BMC Genomics">
        <title>Intraspecific diversification of the crop wild relative Brassica cretica Lam. using demographic model selection.</title>
        <authorList>
            <person name="Kioukis A."/>
            <person name="Michalopoulou V.A."/>
            <person name="Briers L."/>
            <person name="Pirintsos S."/>
            <person name="Studholme D.J."/>
            <person name="Pavlidis P."/>
            <person name="Sarris P.F."/>
        </authorList>
    </citation>
    <scope>NUCLEOTIDE SEQUENCE [LARGE SCALE GENOMIC DNA]</scope>
    <source>
        <strain evidence="3">cv. PFS-1207/04</strain>
    </source>
</reference>
<sequence length="761" mass="83473">MEDSPYRQFAFSWSWRRFLEPIPGYSILGTQNVSGTGIRRSGSGLEVRSATVGVVALKSVVQPEPHQTSQTGHLGDTSARRSVQGAYLNNQKEFVYEINFYRRLTNQGFGEAWNFNKIFKDKKVMNFTNWSFSSPSSCEYQPLEVDFSPTMKWPSPEPAMGFKTDVLALARNQPNWSKKNQDAINFSKPKTIWESLQPIRFGSIQSYLWKPGDHLNHPEDIQNVLSCTSTQRIRRILIYLNLLYLESLAITLQQLPKQVVHDFSTYQIHQEDSQEALISTQTVQVVALDPLSINSAEQKKISAARKMTTLPDLSALLGSRLGGSSSNEPIVVSGEATRGETLTVSPRSMMVPDPMVSELPKGSLVPEVVEPEKTKKKGKKRAAFGISVSSVEGTSAEAQSDEPSKKKTKKKKKKSVEEQAEPDEGGSNDSPGDPLERKKRKKQSVDHDAPVLTEQDNSHASEERGEAGVRRPTPPRVAAPTIGSSGLAPRKSWIKFPDHVEFKYNGDIPLSYASADEFKKTIDLAVVERDRLLAGKKAQKERFLERFGELKDKFRSSREREKHFELEAKRLDVGEIPETDLSLSPLLLDSPFINKHVLTGLGPYGSNTGLVDPGTAVSLRTPSSSHGEQSGDRLDDPAPFVEFETAPAADELIASKETSDNAPQLGGKVVTSPGGTQVGEGVLQISDSSSEDRSEGDPVEKKTGSELGDAEKSPGARSKLIETIEATPVDEHTEGISVDHPNSSADVPDGSVPPVANASED</sequence>
<dbReference type="EMBL" id="QGKV02000759">
    <property type="protein sequence ID" value="KAF3566076.1"/>
    <property type="molecule type" value="Genomic_DNA"/>
</dbReference>
<proteinExistence type="predicted"/>
<accession>A0ABQ7D1C7</accession>
<feature type="region of interest" description="Disordered" evidence="1">
    <location>
        <begin position="613"/>
        <end position="761"/>
    </location>
</feature>
<evidence type="ECO:0000313" key="2">
    <source>
        <dbReference type="EMBL" id="KAF3566076.1"/>
    </source>
</evidence>
<organism evidence="2 3">
    <name type="scientific">Brassica cretica</name>
    <name type="common">Mustard</name>
    <dbReference type="NCBI Taxonomy" id="69181"/>
    <lineage>
        <taxon>Eukaryota</taxon>
        <taxon>Viridiplantae</taxon>
        <taxon>Streptophyta</taxon>
        <taxon>Embryophyta</taxon>
        <taxon>Tracheophyta</taxon>
        <taxon>Spermatophyta</taxon>
        <taxon>Magnoliopsida</taxon>
        <taxon>eudicotyledons</taxon>
        <taxon>Gunneridae</taxon>
        <taxon>Pentapetalae</taxon>
        <taxon>rosids</taxon>
        <taxon>malvids</taxon>
        <taxon>Brassicales</taxon>
        <taxon>Brassicaceae</taxon>
        <taxon>Brassiceae</taxon>
        <taxon>Brassica</taxon>
    </lineage>
</organism>
<feature type="region of interest" description="Disordered" evidence="1">
    <location>
        <begin position="347"/>
        <end position="490"/>
    </location>
</feature>
<name>A0ABQ7D1C7_BRACR</name>
<protein>
    <submittedName>
        <fullName evidence="2">Uncharacterized protein</fullName>
    </submittedName>
</protein>
<feature type="compositionally biased region" description="Basic and acidic residues" evidence="1">
    <location>
        <begin position="690"/>
        <end position="722"/>
    </location>
</feature>
<evidence type="ECO:0000256" key="1">
    <source>
        <dbReference type="SAM" id="MobiDB-lite"/>
    </source>
</evidence>
<gene>
    <name evidence="2" type="ORF">DY000_02014741</name>
</gene>
<feature type="compositionally biased region" description="Polar residues" evidence="1">
    <location>
        <begin position="618"/>
        <end position="628"/>
    </location>
</feature>
<comment type="caution">
    <text evidence="2">The sequence shown here is derived from an EMBL/GenBank/DDBJ whole genome shotgun (WGS) entry which is preliminary data.</text>
</comment>
<keyword evidence="3" id="KW-1185">Reference proteome</keyword>
<dbReference type="Proteomes" id="UP000266723">
    <property type="component" value="Unassembled WGS sequence"/>
</dbReference>
<feature type="compositionally biased region" description="Polar residues" evidence="1">
    <location>
        <begin position="387"/>
        <end position="398"/>
    </location>
</feature>
<evidence type="ECO:0000313" key="3">
    <source>
        <dbReference type="Proteomes" id="UP000266723"/>
    </source>
</evidence>